<dbReference type="KEGG" id="rpe:RPE_3008"/>
<organism evidence="2">
    <name type="scientific">Rhodopseudomonas palustris (strain BisA53)</name>
    <dbReference type="NCBI Taxonomy" id="316055"/>
    <lineage>
        <taxon>Bacteria</taxon>
        <taxon>Pseudomonadati</taxon>
        <taxon>Pseudomonadota</taxon>
        <taxon>Alphaproteobacteria</taxon>
        <taxon>Hyphomicrobiales</taxon>
        <taxon>Nitrobacteraceae</taxon>
        <taxon>Rhodopseudomonas</taxon>
    </lineage>
</organism>
<reference evidence="2" key="1">
    <citation type="submission" date="2006-09" db="EMBL/GenBank/DDBJ databases">
        <title>Complete sequence of Rhodopseudomonas palustris BisA53.</title>
        <authorList>
            <consortium name="US DOE Joint Genome Institute"/>
            <person name="Copeland A."/>
            <person name="Lucas S."/>
            <person name="Lapidus A."/>
            <person name="Barry K."/>
            <person name="Detter J.C."/>
            <person name="Glavina del Rio T."/>
            <person name="Hammon N."/>
            <person name="Israni S."/>
            <person name="Dalin E."/>
            <person name="Tice H."/>
            <person name="Pitluck S."/>
            <person name="Chain P."/>
            <person name="Malfatti S."/>
            <person name="Shin M."/>
            <person name="Vergez L."/>
            <person name="Schmutz J."/>
            <person name="Larimer F."/>
            <person name="Land M."/>
            <person name="Hauser L."/>
            <person name="Pelletier D.A."/>
            <person name="Kyrpides N."/>
            <person name="Kim E."/>
            <person name="Harwood C.S."/>
            <person name="Oda Y."/>
            <person name="Richardson P."/>
        </authorList>
    </citation>
    <scope>NUCLEOTIDE SEQUENCE [LARGE SCALE GENOMIC DNA]</scope>
    <source>
        <strain evidence="2">BisA53</strain>
    </source>
</reference>
<proteinExistence type="predicted"/>
<dbReference type="EMBL" id="CP000463">
    <property type="protein sequence ID" value="ABJ06945.1"/>
    <property type="molecule type" value="Genomic_DNA"/>
</dbReference>
<feature type="compositionally biased region" description="Basic and acidic residues" evidence="1">
    <location>
        <begin position="88"/>
        <end position="102"/>
    </location>
</feature>
<dbReference type="AlphaFoldDB" id="Q07M89"/>
<accession>Q07M89</accession>
<evidence type="ECO:0000256" key="1">
    <source>
        <dbReference type="SAM" id="MobiDB-lite"/>
    </source>
</evidence>
<protein>
    <submittedName>
        <fullName evidence="2">Delta-aminolevulinic acid dehydratase</fullName>
    </submittedName>
</protein>
<sequence>MMLGLVYERHTIEMIGSPAIDRAIHLALWRPLARGHPGQRQIGREQQPLDRHHQQAAAIDVGKHQLDHRHRHHGGEPDHGAPGGRQPQPDRRHQIDHGEIDRGGLPGHRLIFERVVLAADEAGDLGPVEKSLRDRKHRHHPQEQHQPPGPDVFLGFRMFGGDRRHRHRGVARIGLAGGGL</sequence>
<name>Q07M89_RHOP5</name>
<dbReference type="HOGENOM" id="CLU_1495101_0_0_5"/>
<gene>
    <name evidence="2" type="ordered locus">RPE_3008</name>
</gene>
<evidence type="ECO:0000313" key="2">
    <source>
        <dbReference type="EMBL" id="ABJ06945.1"/>
    </source>
</evidence>
<feature type="region of interest" description="Disordered" evidence="1">
    <location>
        <begin position="64"/>
        <end position="104"/>
    </location>
</feature>